<organism evidence="1">
    <name type="scientific">Candidatus Nanosynbacter sp. TM7-074</name>
    <dbReference type="NCBI Taxonomy" id="3158573"/>
    <lineage>
        <taxon>Bacteria</taxon>
        <taxon>Candidatus Saccharimonadota</taxon>
        <taxon>Candidatus Saccharimonadia</taxon>
        <taxon>Candidatus Nanosynbacterales</taxon>
        <taxon>Candidatus Nanosynbacteraceae</taxon>
        <taxon>Candidatus Nanosynbacter</taxon>
    </lineage>
</organism>
<reference evidence="1" key="1">
    <citation type="submission" date="2024-06" db="EMBL/GenBank/DDBJ databases">
        <authorList>
            <person name="Atkinson C."/>
            <person name="McLean J."/>
            <person name="Gallagher L."/>
            <person name="Bor B."/>
            <person name="Mougous J."/>
        </authorList>
    </citation>
    <scope>NUCLEOTIDE SEQUENCE</scope>
    <source>
        <strain evidence="1">TM7-074</strain>
    </source>
</reference>
<dbReference type="RefSeq" id="WP_369000353.1">
    <property type="nucleotide sequence ID" value="NZ_CP158487.1"/>
</dbReference>
<dbReference type="PANTHER" id="PTHR37850">
    <property type="entry name" value="STRU PROTEIN"/>
    <property type="match status" value="1"/>
</dbReference>
<accession>A0AB39J855</accession>
<evidence type="ECO:0008006" key="2">
    <source>
        <dbReference type="Google" id="ProtNLM"/>
    </source>
</evidence>
<dbReference type="AlphaFoldDB" id="A0AB39J855"/>
<sequence>MLAGEKIDRATGSFIIRGEAMPIKVNKDKIPIGLIANTTFKRDIKEGEIISFDDVKIPKSLARTAWEDTLKCL</sequence>
<evidence type="ECO:0000313" key="1">
    <source>
        <dbReference type="EMBL" id="XDN89784.1"/>
    </source>
</evidence>
<proteinExistence type="predicted"/>
<name>A0AB39J855_9BACT</name>
<protein>
    <recommendedName>
        <fullName evidence="2">SAF domain-containing protein</fullName>
    </recommendedName>
</protein>
<dbReference type="EMBL" id="CP158487">
    <property type="protein sequence ID" value="XDN89784.1"/>
    <property type="molecule type" value="Genomic_DNA"/>
</dbReference>
<dbReference type="PANTHER" id="PTHR37850:SF1">
    <property type="entry name" value="SAF DOMAIN PROTEIN"/>
    <property type="match status" value="1"/>
</dbReference>
<gene>
    <name evidence="1" type="ORF">TM074_03730</name>
</gene>